<evidence type="ECO:0000256" key="1">
    <source>
        <dbReference type="ARBA" id="ARBA00010990"/>
    </source>
</evidence>
<dbReference type="SUPFAM" id="SSF56214">
    <property type="entry name" value="4'-phosphopantetheinyl transferase"/>
    <property type="match status" value="2"/>
</dbReference>
<protein>
    <submittedName>
        <fullName evidence="4">4'-phosphopantetheinyl transferase superfamily protein</fullName>
    </submittedName>
</protein>
<evidence type="ECO:0000256" key="2">
    <source>
        <dbReference type="ARBA" id="ARBA00022679"/>
    </source>
</evidence>
<evidence type="ECO:0000313" key="4">
    <source>
        <dbReference type="EMBL" id="HJB81275.1"/>
    </source>
</evidence>
<sequence length="174" mass="19403">MVLKLAETDAWQLLARLLRQELDWAELPPVSRTEMGKPWFPDAPGLHFNLSHSGGLALCGVGEAPLGVDVERMRPRRAGLERYVLSEEEFAWFQSRGGDWGSLYTLWTLKEAKVKCLGTGLRQAPRTIQVPLLEPGQTGERDGLRFGAYAGPDWRAAVCTAGEEPLPERVWMGM</sequence>
<dbReference type="InterPro" id="IPR008278">
    <property type="entry name" value="4-PPantetheinyl_Trfase_dom"/>
</dbReference>
<dbReference type="InterPro" id="IPR037143">
    <property type="entry name" value="4-PPantetheinyl_Trfase_dom_sf"/>
</dbReference>
<comment type="similarity">
    <text evidence="1">Belongs to the P-Pant transferase superfamily. Gsp/Sfp/HetI/AcpT family.</text>
</comment>
<dbReference type="Gene3D" id="3.90.470.20">
    <property type="entry name" value="4'-phosphopantetheinyl transferase domain"/>
    <property type="match status" value="1"/>
</dbReference>
<evidence type="ECO:0000313" key="5">
    <source>
        <dbReference type="Proteomes" id="UP000823921"/>
    </source>
</evidence>
<keyword evidence="2 4" id="KW-0808">Transferase</keyword>
<dbReference type="Pfam" id="PF01648">
    <property type="entry name" value="ACPS"/>
    <property type="match status" value="1"/>
</dbReference>
<dbReference type="GO" id="GO:0019878">
    <property type="term" value="P:lysine biosynthetic process via aminoadipic acid"/>
    <property type="evidence" value="ECO:0007669"/>
    <property type="project" value="TreeGrafter"/>
</dbReference>
<dbReference type="InterPro" id="IPR050559">
    <property type="entry name" value="P-Pant_transferase_sf"/>
</dbReference>
<dbReference type="Proteomes" id="UP000823921">
    <property type="component" value="Unassembled WGS sequence"/>
</dbReference>
<dbReference type="EMBL" id="DWXO01000091">
    <property type="protein sequence ID" value="HJB81275.1"/>
    <property type="molecule type" value="Genomic_DNA"/>
</dbReference>
<organism evidence="4 5">
    <name type="scientific">Candidatus Flavonifractor intestinigallinarum</name>
    <dbReference type="NCBI Taxonomy" id="2838586"/>
    <lineage>
        <taxon>Bacteria</taxon>
        <taxon>Bacillati</taxon>
        <taxon>Bacillota</taxon>
        <taxon>Clostridia</taxon>
        <taxon>Eubacteriales</taxon>
        <taxon>Oscillospiraceae</taxon>
        <taxon>Flavonifractor</taxon>
    </lineage>
</organism>
<proteinExistence type="inferred from homology"/>
<reference evidence="4" key="1">
    <citation type="journal article" date="2021" name="PeerJ">
        <title>Extensive microbial diversity within the chicken gut microbiome revealed by metagenomics and culture.</title>
        <authorList>
            <person name="Gilroy R."/>
            <person name="Ravi A."/>
            <person name="Getino M."/>
            <person name="Pursley I."/>
            <person name="Horton D.L."/>
            <person name="Alikhan N.F."/>
            <person name="Baker D."/>
            <person name="Gharbi K."/>
            <person name="Hall N."/>
            <person name="Watson M."/>
            <person name="Adriaenssens E.M."/>
            <person name="Foster-Nyarko E."/>
            <person name="Jarju S."/>
            <person name="Secka A."/>
            <person name="Antonio M."/>
            <person name="Oren A."/>
            <person name="Chaudhuri R.R."/>
            <person name="La Ragione R."/>
            <person name="Hildebrand F."/>
            <person name="Pallen M.J."/>
        </authorList>
    </citation>
    <scope>NUCLEOTIDE SEQUENCE</scope>
    <source>
        <strain evidence="4">CHK192-8294</strain>
    </source>
</reference>
<evidence type="ECO:0000259" key="3">
    <source>
        <dbReference type="Pfam" id="PF01648"/>
    </source>
</evidence>
<feature type="domain" description="4'-phosphopantetheinyl transferase" evidence="3">
    <location>
        <begin position="65"/>
        <end position="139"/>
    </location>
</feature>
<dbReference type="GO" id="GO:0000287">
    <property type="term" value="F:magnesium ion binding"/>
    <property type="evidence" value="ECO:0007669"/>
    <property type="project" value="InterPro"/>
</dbReference>
<dbReference type="PANTHER" id="PTHR12215">
    <property type="entry name" value="PHOSPHOPANTETHEINE TRANSFERASE"/>
    <property type="match status" value="1"/>
</dbReference>
<dbReference type="GO" id="GO:0008897">
    <property type="term" value="F:holo-[acyl-carrier-protein] synthase activity"/>
    <property type="evidence" value="ECO:0007669"/>
    <property type="project" value="InterPro"/>
</dbReference>
<comment type="caution">
    <text evidence="4">The sequence shown here is derived from an EMBL/GenBank/DDBJ whole genome shotgun (WGS) entry which is preliminary data.</text>
</comment>
<dbReference type="GO" id="GO:0005829">
    <property type="term" value="C:cytosol"/>
    <property type="evidence" value="ECO:0007669"/>
    <property type="project" value="TreeGrafter"/>
</dbReference>
<dbReference type="PANTHER" id="PTHR12215:SF10">
    <property type="entry name" value="L-AMINOADIPATE-SEMIALDEHYDE DEHYDROGENASE-PHOSPHOPANTETHEINYL TRANSFERASE"/>
    <property type="match status" value="1"/>
</dbReference>
<reference evidence="4" key="2">
    <citation type="submission" date="2021-04" db="EMBL/GenBank/DDBJ databases">
        <authorList>
            <person name="Gilroy R."/>
        </authorList>
    </citation>
    <scope>NUCLEOTIDE SEQUENCE</scope>
    <source>
        <strain evidence="4">CHK192-8294</strain>
    </source>
</reference>
<accession>A0A9D2SCI5</accession>
<dbReference type="AlphaFoldDB" id="A0A9D2SCI5"/>
<gene>
    <name evidence="4" type="ORF">H9712_09820</name>
</gene>
<name>A0A9D2SCI5_9FIRM</name>